<keyword evidence="8" id="KW-1185">Reference proteome</keyword>
<keyword evidence="2 5" id="KW-0812">Transmembrane</keyword>
<accession>A0A1G7WT54</accession>
<evidence type="ECO:0000313" key="8">
    <source>
        <dbReference type="Proteomes" id="UP000199492"/>
    </source>
</evidence>
<dbReference type="STRING" id="262004.SAMN04489796_101481"/>
<feature type="transmembrane region" description="Helical" evidence="5">
    <location>
        <begin position="169"/>
        <end position="189"/>
    </location>
</feature>
<keyword evidence="7" id="KW-0436">Ligase</keyword>
<feature type="transmembrane region" description="Helical" evidence="5">
    <location>
        <begin position="194"/>
        <end position="211"/>
    </location>
</feature>
<dbReference type="Pfam" id="PF04932">
    <property type="entry name" value="Wzy_C"/>
    <property type="match status" value="1"/>
</dbReference>
<dbReference type="PANTHER" id="PTHR37422">
    <property type="entry name" value="TEICHURONIC ACID BIOSYNTHESIS PROTEIN TUAE"/>
    <property type="match status" value="1"/>
</dbReference>
<proteinExistence type="predicted"/>
<evidence type="ECO:0000256" key="1">
    <source>
        <dbReference type="ARBA" id="ARBA00004141"/>
    </source>
</evidence>
<evidence type="ECO:0000256" key="4">
    <source>
        <dbReference type="ARBA" id="ARBA00023136"/>
    </source>
</evidence>
<dbReference type="AlphaFoldDB" id="A0A1G7WT54"/>
<dbReference type="InterPro" id="IPR051533">
    <property type="entry name" value="WaaL-like"/>
</dbReference>
<evidence type="ECO:0000256" key="2">
    <source>
        <dbReference type="ARBA" id="ARBA00022692"/>
    </source>
</evidence>
<sequence>MLGTLKRPMISFLKNISKIKREQIYFLFLIIFIITYPITYNSNSQILIAMSIFFFIDTKANLKYKFGLVKRNKIVIVFILYFMIQLIGLTYTEDIKRGVNVITRLLPFLLLPTIIISEKISNNKLKLLLKIMTLWILLVMIYLCLYQIVIEERSLNTMVHFAFDKLGISQHYVSIILVLSIMFCVHEIFLKEKIFFNVIISVSLIFFLLLFSSRSSLVILLFSLVVFFLKEFKDKSISLKLTVITSVFAIVTLGFFSSSELQKKTNILLKSTDFDIEIIKTKNSITFAKNTIEQRVMINLASLNIIKENPFFGVGTGDYLNALQAEYVKLNFIAGIKERFNAHNQYFEDYIKVGILGFLSIIILMVIIVKESYKKKSYMFYCAFAIVFMCLFESFFARHHGTVFTAFFIPLFYKFENQMTFVEN</sequence>
<gene>
    <name evidence="7" type="ORF">SAMN04489796_101481</name>
</gene>
<evidence type="ECO:0000259" key="6">
    <source>
        <dbReference type="Pfam" id="PF04932"/>
    </source>
</evidence>
<feature type="domain" description="O-antigen ligase-related" evidence="6">
    <location>
        <begin position="200"/>
        <end position="361"/>
    </location>
</feature>
<feature type="transmembrane region" description="Helical" evidence="5">
    <location>
        <begin position="128"/>
        <end position="149"/>
    </location>
</feature>
<keyword evidence="4 5" id="KW-0472">Membrane</keyword>
<comment type="subcellular location">
    <subcellularLocation>
        <location evidence="1">Membrane</location>
        <topology evidence="1">Multi-pass membrane protein</topology>
    </subcellularLocation>
</comment>
<reference evidence="8" key="1">
    <citation type="submission" date="2016-10" db="EMBL/GenBank/DDBJ databases">
        <authorList>
            <person name="Varghese N."/>
            <person name="Submissions S."/>
        </authorList>
    </citation>
    <scope>NUCLEOTIDE SEQUENCE [LARGE SCALE GENOMIC DNA]</scope>
    <source>
        <strain evidence="8">DSM 15363</strain>
    </source>
</reference>
<feature type="transmembrane region" description="Helical" evidence="5">
    <location>
        <begin position="350"/>
        <end position="369"/>
    </location>
</feature>
<dbReference type="Proteomes" id="UP000199492">
    <property type="component" value="Unassembled WGS sequence"/>
</dbReference>
<dbReference type="GO" id="GO:0016020">
    <property type="term" value="C:membrane"/>
    <property type="evidence" value="ECO:0007669"/>
    <property type="project" value="UniProtKB-SubCell"/>
</dbReference>
<protein>
    <submittedName>
        <fullName evidence="7">O-antigen ligase</fullName>
    </submittedName>
</protein>
<feature type="transmembrane region" description="Helical" evidence="5">
    <location>
        <begin position="98"/>
        <end position="116"/>
    </location>
</feature>
<feature type="transmembrane region" description="Helical" evidence="5">
    <location>
        <begin position="378"/>
        <end position="397"/>
    </location>
</feature>
<dbReference type="PANTHER" id="PTHR37422:SF17">
    <property type="entry name" value="O-ANTIGEN LIGASE"/>
    <property type="match status" value="1"/>
</dbReference>
<name>A0A1G7WT54_9FLAO</name>
<feature type="transmembrane region" description="Helical" evidence="5">
    <location>
        <begin position="24"/>
        <end position="40"/>
    </location>
</feature>
<dbReference type="EMBL" id="FNCZ01000001">
    <property type="protein sequence ID" value="SDG75111.1"/>
    <property type="molecule type" value="Genomic_DNA"/>
</dbReference>
<evidence type="ECO:0000313" key="7">
    <source>
        <dbReference type="EMBL" id="SDG75111.1"/>
    </source>
</evidence>
<keyword evidence="3 5" id="KW-1133">Transmembrane helix</keyword>
<feature type="transmembrane region" description="Helical" evidence="5">
    <location>
        <begin position="239"/>
        <end position="256"/>
    </location>
</feature>
<dbReference type="InterPro" id="IPR007016">
    <property type="entry name" value="O-antigen_ligase-rel_domated"/>
</dbReference>
<feature type="transmembrane region" description="Helical" evidence="5">
    <location>
        <begin position="74"/>
        <end position="92"/>
    </location>
</feature>
<evidence type="ECO:0000256" key="5">
    <source>
        <dbReference type="SAM" id="Phobius"/>
    </source>
</evidence>
<organism evidence="7 8">
    <name type="scientific">Winogradskyella thalassocola</name>
    <dbReference type="NCBI Taxonomy" id="262004"/>
    <lineage>
        <taxon>Bacteria</taxon>
        <taxon>Pseudomonadati</taxon>
        <taxon>Bacteroidota</taxon>
        <taxon>Flavobacteriia</taxon>
        <taxon>Flavobacteriales</taxon>
        <taxon>Flavobacteriaceae</taxon>
        <taxon>Winogradskyella</taxon>
    </lineage>
</organism>
<evidence type="ECO:0000256" key="3">
    <source>
        <dbReference type="ARBA" id="ARBA00022989"/>
    </source>
</evidence>
<dbReference type="GO" id="GO:0016874">
    <property type="term" value="F:ligase activity"/>
    <property type="evidence" value="ECO:0007669"/>
    <property type="project" value="UniProtKB-KW"/>
</dbReference>